<evidence type="ECO:0000313" key="2">
    <source>
        <dbReference type="Proteomes" id="UP000076154"/>
    </source>
</evidence>
<dbReference type="OrthoDB" id="3062192at2759"/>
<evidence type="ECO:0000313" key="1">
    <source>
        <dbReference type="EMBL" id="RDB20201.1"/>
    </source>
</evidence>
<dbReference type="Proteomes" id="UP000076154">
    <property type="component" value="Unassembled WGS sequence"/>
</dbReference>
<accession>A0A369JDJ9</accession>
<dbReference type="AlphaFoldDB" id="A0A369JDJ9"/>
<dbReference type="InParanoid" id="A0A369JDJ9"/>
<protein>
    <submittedName>
        <fullName evidence="1">Uncharacterized protein</fullName>
    </submittedName>
</protein>
<organism evidence="1 2">
    <name type="scientific">Hypsizygus marmoreus</name>
    <name type="common">White beech mushroom</name>
    <name type="synonym">Agaricus marmoreus</name>
    <dbReference type="NCBI Taxonomy" id="39966"/>
    <lineage>
        <taxon>Eukaryota</taxon>
        <taxon>Fungi</taxon>
        <taxon>Dikarya</taxon>
        <taxon>Basidiomycota</taxon>
        <taxon>Agaricomycotina</taxon>
        <taxon>Agaricomycetes</taxon>
        <taxon>Agaricomycetidae</taxon>
        <taxon>Agaricales</taxon>
        <taxon>Tricholomatineae</taxon>
        <taxon>Lyophyllaceae</taxon>
        <taxon>Hypsizygus</taxon>
    </lineage>
</organism>
<gene>
    <name evidence="1" type="ORF">Hypma_013068</name>
</gene>
<sequence>MACLQESYFSIDDSSLLVSDDGHYSQNTHGTSITVPGPGSLTGKAIKALGKLTVRGIDRVLIYTRVVAALSRFPHTENEGDGIKGITKIYDLVLELSKPGFYAAELRNTVLSLVGAQIQNGYTRHLIEALCRWEVVELEIFLHGLVHQSSPTLKLLLLDPPYSDSELPLQVTLEHAMVLMARISRTGRLACQMVLDAGFFELFPCLEEERLRKAELADIYRAIFQISIRPEYQQAKHGRRALRLLICPMLKADPIFAEVLALWDVWEIRMLIENVLQVAAPSWYRCLKAGDDLVGEATIEWDFVHSLVTLFDRVAQVGNTACMKIVRAGYLDMMIFLQRQDMFLRPITEEINLPLFILRDGSLGYTVPERQKAADIFIFQLARQNCYKLSLYEDVETWNATNHVSIIQVLVEKLRSIISGISHELPALERAERRRLIQSVAHFLLHLARKNPKFCGAIVHAGYLDILLLLQEQGLSLQSLDKQMNISLVVLRSDQTDYTNTERAKAFKILLFLIVTGDSFRLFDPLSTWPLKALREFQRSVIREISSAMPSIDRESIDAACTFSIQVAFLRDGLDQVFLVSGFFLLWSIPSLADNMAVKRLILNVVSRQDLYPPATAAEVKAYISDQISRGAKLHPGSCSNEEIYGKANAIDRQGYWCR</sequence>
<comment type="caution">
    <text evidence="1">The sequence shown here is derived from an EMBL/GenBank/DDBJ whole genome shotgun (WGS) entry which is preliminary data.</text>
</comment>
<name>A0A369JDJ9_HYPMA</name>
<dbReference type="EMBL" id="LUEZ02000071">
    <property type="protein sequence ID" value="RDB20201.1"/>
    <property type="molecule type" value="Genomic_DNA"/>
</dbReference>
<keyword evidence="2" id="KW-1185">Reference proteome</keyword>
<proteinExistence type="predicted"/>
<reference evidence="1" key="1">
    <citation type="submission" date="2018-04" db="EMBL/GenBank/DDBJ databases">
        <title>Whole genome sequencing of Hypsizygus marmoreus.</title>
        <authorList>
            <person name="Choi I.-G."/>
            <person name="Min B."/>
            <person name="Kim J.-G."/>
            <person name="Kim S."/>
            <person name="Oh Y.-L."/>
            <person name="Kong W.-S."/>
            <person name="Park H."/>
            <person name="Jeong J."/>
            <person name="Song E.-S."/>
        </authorList>
    </citation>
    <scope>NUCLEOTIDE SEQUENCE [LARGE SCALE GENOMIC DNA]</scope>
    <source>
        <strain evidence="1">51987-8</strain>
    </source>
</reference>